<accession>A0ACB8CRL0</accession>
<keyword evidence="2" id="KW-1185">Reference proteome</keyword>
<evidence type="ECO:0000313" key="1">
    <source>
        <dbReference type="EMBL" id="KAH7949708.1"/>
    </source>
</evidence>
<protein>
    <submittedName>
        <fullName evidence="1">Uncharacterized protein</fullName>
    </submittedName>
</protein>
<dbReference type="Proteomes" id="UP000821865">
    <property type="component" value="Chromosome 5"/>
</dbReference>
<name>A0ACB8CRL0_DERSI</name>
<sequence>MAAGGRGETAAATFKYDRNAGDGLAVDIGAPVSTVALARIRRELEEIRYRPLNNCSAGPLYTSDLFNWTATIVGPEDTPYEGGAFLLDIRFPADYPFSPPMVKFTTKIYHPNIVADEFICLDILKTRWTPVLTISDVLLSIWCLLKEPNLEEPADPVAATVYYENRTLYESTARKWTSDHAML</sequence>
<organism evidence="1 2">
    <name type="scientific">Dermacentor silvarum</name>
    <name type="common">Tick</name>
    <dbReference type="NCBI Taxonomy" id="543639"/>
    <lineage>
        <taxon>Eukaryota</taxon>
        <taxon>Metazoa</taxon>
        <taxon>Ecdysozoa</taxon>
        <taxon>Arthropoda</taxon>
        <taxon>Chelicerata</taxon>
        <taxon>Arachnida</taxon>
        <taxon>Acari</taxon>
        <taxon>Parasitiformes</taxon>
        <taxon>Ixodida</taxon>
        <taxon>Ixodoidea</taxon>
        <taxon>Ixodidae</taxon>
        <taxon>Rhipicephalinae</taxon>
        <taxon>Dermacentor</taxon>
    </lineage>
</organism>
<comment type="caution">
    <text evidence="1">The sequence shown here is derived from an EMBL/GenBank/DDBJ whole genome shotgun (WGS) entry which is preliminary data.</text>
</comment>
<reference evidence="1" key="1">
    <citation type="submission" date="2020-05" db="EMBL/GenBank/DDBJ databases">
        <title>Large-scale comparative analyses of tick genomes elucidate their genetic diversity and vector capacities.</title>
        <authorList>
            <person name="Jia N."/>
            <person name="Wang J."/>
            <person name="Shi W."/>
            <person name="Du L."/>
            <person name="Sun Y."/>
            <person name="Zhan W."/>
            <person name="Jiang J."/>
            <person name="Wang Q."/>
            <person name="Zhang B."/>
            <person name="Ji P."/>
            <person name="Sakyi L.B."/>
            <person name="Cui X."/>
            <person name="Yuan T."/>
            <person name="Jiang B."/>
            <person name="Yang W."/>
            <person name="Lam T.T.-Y."/>
            <person name="Chang Q."/>
            <person name="Ding S."/>
            <person name="Wang X."/>
            <person name="Zhu J."/>
            <person name="Ruan X."/>
            <person name="Zhao L."/>
            <person name="Wei J."/>
            <person name="Que T."/>
            <person name="Du C."/>
            <person name="Cheng J."/>
            <person name="Dai P."/>
            <person name="Han X."/>
            <person name="Huang E."/>
            <person name="Gao Y."/>
            <person name="Liu J."/>
            <person name="Shao H."/>
            <person name="Ye R."/>
            <person name="Li L."/>
            <person name="Wei W."/>
            <person name="Wang X."/>
            <person name="Wang C."/>
            <person name="Yang T."/>
            <person name="Huo Q."/>
            <person name="Li W."/>
            <person name="Guo W."/>
            <person name="Chen H."/>
            <person name="Zhou L."/>
            <person name="Ni X."/>
            <person name="Tian J."/>
            <person name="Zhou Y."/>
            <person name="Sheng Y."/>
            <person name="Liu T."/>
            <person name="Pan Y."/>
            <person name="Xia L."/>
            <person name="Li J."/>
            <person name="Zhao F."/>
            <person name="Cao W."/>
        </authorList>
    </citation>
    <scope>NUCLEOTIDE SEQUENCE</scope>
    <source>
        <strain evidence="1">Dsil-2018</strain>
    </source>
</reference>
<evidence type="ECO:0000313" key="2">
    <source>
        <dbReference type="Proteomes" id="UP000821865"/>
    </source>
</evidence>
<dbReference type="EMBL" id="CM023474">
    <property type="protein sequence ID" value="KAH7949708.1"/>
    <property type="molecule type" value="Genomic_DNA"/>
</dbReference>
<gene>
    <name evidence="1" type="ORF">HPB49_014234</name>
</gene>
<proteinExistence type="predicted"/>